<accession>A0ABY5P594</accession>
<dbReference type="InterPro" id="IPR004185">
    <property type="entry name" value="Glyco_hydro_13_lg-like_dom"/>
</dbReference>
<keyword evidence="5" id="KW-1185">Reference proteome</keyword>
<evidence type="ECO:0000259" key="3">
    <source>
        <dbReference type="SMART" id="SM00642"/>
    </source>
</evidence>
<dbReference type="SUPFAM" id="SSF51445">
    <property type="entry name" value="(Trans)glycosidases"/>
    <property type="match status" value="1"/>
</dbReference>
<evidence type="ECO:0000256" key="1">
    <source>
        <dbReference type="ARBA" id="ARBA00022801"/>
    </source>
</evidence>
<dbReference type="Gene3D" id="3.90.400.10">
    <property type="entry name" value="Oligo-1,6-glucosidase, Domain 2"/>
    <property type="match status" value="1"/>
</dbReference>
<keyword evidence="2" id="KW-0326">Glycosidase</keyword>
<dbReference type="Gene3D" id="2.60.40.10">
    <property type="entry name" value="Immunoglobulins"/>
    <property type="match status" value="1"/>
</dbReference>
<sequence length="586" mass="68609">MIDKAAIYHRPESEYAYMYDSKTVHIRIRTKKDNVEKVNILHGDPYLIYLPNQLMKSPLTKIASSRWHDYWQIELSGPHRRMSYIFELEAADEIIYYSDIGALSHEVSHLDIAYNYFKLPYLHEADRFKEPRWVKDTVWYHIFPERFANGDPSLTPEGALPWNSTIVPKNRDFFGGDLKGIYDHLDYLEDLGINGLYFCPIFEANSNHKYDTVDYYEIDKHFGDKEMFRKLVDEAHRRGMRVMLDAVFNHIGSHAPQWLDIVEKGEQSIYKDWFHIHSLPIKAVDMKDYRNYQAINYDAFGYVPNMPKWNTSHPEVKQHLLAIAKYWIEEFDIDAWRLDVANEVDHRFWRSFHDEVTALKPDFYIVGEIWHSSQAWLQGDQFHAVMNYPLTRAISDFFLTKTANATELNERIQEQTMLYRKQTNQVMLNSLDSHDTPRILTIAGGDKKAVKSALAFMYLQQGSPCLYYGTEMGLDGGNDPECRKVMPWDPEQQDLDMHAFVRQLIHLRREYAHHIVNGTTSYQVEGNLIMVEIVYDEKVIKGYFNQSEESVTVEKDGLEVLLELMVEDHEIQAGGLMIVNGSMVKI</sequence>
<feature type="domain" description="Glycosyl hydrolase family 13 catalytic" evidence="3">
    <location>
        <begin position="141"/>
        <end position="508"/>
    </location>
</feature>
<evidence type="ECO:0000256" key="2">
    <source>
        <dbReference type="ARBA" id="ARBA00023295"/>
    </source>
</evidence>
<evidence type="ECO:0000313" key="5">
    <source>
        <dbReference type="Proteomes" id="UP001315967"/>
    </source>
</evidence>
<dbReference type="CDD" id="cd11338">
    <property type="entry name" value="AmyAc_CMD"/>
    <property type="match status" value="1"/>
</dbReference>
<dbReference type="InterPro" id="IPR006047">
    <property type="entry name" value="GH13_cat_dom"/>
</dbReference>
<dbReference type="PANTHER" id="PTHR10357:SF210">
    <property type="entry name" value="MALTODEXTRIN GLUCOSIDASE"/>
    <property type="match status" value="1"/>
</dbReference>
<dbReference type="Pfam" id="PF02903">
    <property type="entry name" value="Alpha-amylase_N"/>
    <property type="match status" value="1"/>
</dbReference>
<dbReference type="InterPro" id="IPR013783">
    <property type="entry name" value="Ig-like_fold"/>
</dbReference>
<dbReference type="SMART" id="SM00642">
    <property type="entry name" value="Aamy"/>
    <property type="match status" value="1"/>
</dbReference>
<organism evidence="4 5">
    <name type="scientific">Fundicoccus culcitae</name>
    <dbReference type="NCBI Taxonomy" id="2969821"/>
    <lineage>
        <taxon>Bacteria</taxon>
        <taxon>Bacillati</taxon>
        <taxon>Bacillota</taxon>
        <taxon>Bacilli</taxon>
        <taxon>Lactobacillales</taxon>
        <taxon>Aerococcaceae</taxon>
        <taxon>Fundicoccus</taxon>
    </lineage>
</organism>
<gene>
    <name evidence="4" type="ORF">NRE15_13720</name>
</gene>
<dbReference type="Gene3D" id="3.20.20.80">
    <property type="entry name" value="Glycosidases"/>
    <property type="match status" value="1"/>
</dbReference>
<evidence type="ECO:0000313" key="4">
    <source>
        <dbReference type="EMBL" id="UUX33923.1"/>
    </source>
</evidence>
<proteinExistence type="predicted"/>
<name>A0ABY5P594_9LACT</name>
<dbReference type="InterPro" id="IPR045857">
    <property type="entry name" value="O16G_dom_2"/>
</dbReference>
<dbReference type="PANTHER" id="PTHR10357">
    <property type="entry name" value="ALPHA-AMYLASE FAMILY MEMBER"/>
    <property type="match status" value="1"/>
</dbReference>
<dbReference type="Pfam" id="PF00128">
    <property type="entry name" value="Alpha-amylase"/>
    <property type="match status" value="1"/>
</dbReference>
<dbReference type="CDD" id="cd02857">
    <property type="entry name" value="E_set_CDase_PDE_N"/>
    <property type="match status" value="1"/>
</dbReference>
<keyword evidence="1 4" id="KW-0378">Hydrolase</keyword>
<dbReference type="InterPro" id="IPR017853">
    <property type="entry name" value="GH"/>
</dbReference>
<protein>
    <submittedName>
        <fullName evidence="4">Glycoside hydrolase family 13 protein</fullName>
    </submittedName>
</protein>
<dbReference type="GO" id="GO:0016787">
    <property type="term" value="F:hydrolase activity"/>
    <property type="evidence" value="ECO:0007669"/>
    <property type="project" value="UniProtKB-KW"/>
</dbReference>
<reference evidence="4 5" key="1">
    <citation type="submission" date="2022-08" db="EMBL/GenBank/DDBJ databases">
        <title>Aerococcaceae sp. nov isolated from spoiled eye mask.</title>
        <authorList>
            <person name="Zhou G."/>
            <person name="Xie X.-B."/>
            <person name="Shi Q.-S."/>
            <person name="Wang Y.-S."/>
            <person name="Wen X."/>
            <person name="Peng H."/>
            <person name="Yang X.-J."/>
            <person name="Tao H.-B."/>
            <person name="Huang X.-M."/>
        </authorList>
    </citation>
    <scope>NUCLEOTIDE SEQUENCE [LARGE SCALE GENOMIC DNA]</scope>
    <source>
        <strain evidence="5">DM20194951</strain>
    </source>
</reference>
<dbReference type="Proteomes" id="UP001315967">
    <property type="component" value="Chromosome"/>
</dbReference>
<dbReference type="EMBL" id="CP102453">
    <property type="protein sequence ID" value="UUX33923.1"/>
    <property type="molecule type" value="Genomic_DNA"/>
</dbReference>